<keyword evidence="2 6" id="KW-0349">Heme</keyword>
<evidence type="ECO:0000256" key="2">
    <source>
        <dbReference type="ARBA" id="ARBA00022617"/>
    </source>
</evidence>
<keyword evidence="1" id="KW-0813">Transport</keyword>
<keyword evidence="9" id="KW-1185">Reference proteome</keyword>
<reference evidence="8 9" key="1">
    <citation type="submission" date="2019-01" db="EMBL/GenBank/DDBJ databases">
        <authorList>
            <person name="Chen W.-M."/>
        </authorList>
    </citation>
    <scope>NUCLEOTIDE SEQUENCE [LARGE SCALE GENOMIC DNA]</scope>
    <source>
        <strain evidence="8 9">ICH-3</strain>
    </source>
</reference>
<protein>
    <submittedName>
        <fullName evidence="8">Cytochrome c class I</fullName>
    </submittedName>
</protein>
<evidence type="ECO:0000256" key="3">
    <source>
        <dbReference type="ARBA" id="ARBA00022723"/>
    </source>
</evidence>
<evidence type="ECO:0000256" key="5">
    <source>
        <dbReference type="ARBA" id="ARBA00023004"/>
    </source>
</evidence>
<dbReference type="InterPro" id="IPR036909">
    <property type="entry name" value="Cyt_c-like_dom_sf"/>
</dbReference>
<gene>
    <name evidence="8" type="ORF">ENE75_07315</name>
</gene>
<feature type="domain" description="Cytochrome c" evidence="7">
    <location>
        <begin position="55"/>
        <end position="133"/>
    </location>
</feature>
<dbReference type="GO" id="GO:0020037">
    <property type="term" value="F:heme binding"/>
    <property type="evidence" value="ECO:0007669"/>
    <property type="project" value="InterPro"/>
</dbReference>
<dbReference type="InterPro" id="IPR009056">
    <property type="entry name" value="Cyt_c-like_dom"/>
</dbReference>
<evidence type="ECO:0000313" key="9">
    <source>
        <dbReference type="Proteomes" id="UP000288178"/>
    </source>
</evidence>
<dbReference type="AlphaFoldDB" id="A0A437JXD5"/>
<keyword evidence="5 6" id="KW-0408">Iron</keyword>
<dbReference type="InterPro" id="IPR050597">
    <property type="entry name" value="Cytochrome_c_Oxidase_Subunit"/>
</dbReference>
<evidence type="ECO:0000256" key="4">
    <source>
        <dbReference type="ARBA" id="ARBA00022982"/>
    </source>
</evidence>
<dbReference type="PROSITE" id="PS51007">
    <property type="entry name" value="CYTC"/>
    <property type="match status" value="1"/>
</dbReference>
<evidence type="ECO:0000313" key="8">
    <source>
        <dbReference type="EMBL" id="RVT52258.1"/>
    </source>
</evidence>
<evidence type="ECO:0000259" key="7">
    <source>
        <dbReference type="PROSITE" id="PS51007"/>
    </source>
</evidence>
<dbReference type="PANTHER" id="PTHR33751">
    <property type="entry name" value="CBB3-TYPE CYTOCHROME C OXIDASE SUBUNIT FIXP"/>
    <property type="match status" value="1"/>
</dbReference>
<name>A0A437JXD5_9BURK</name>
<keyword evidence="3 6" id="KW-0479">Metal-binding</keyword>
<dbReference type="EMBL" id="SACT01000002">
    <property type="protein sequence ID" value="RVT52258.1"/>
    <property type="molecule type" value="Genomic_DNA"/>
</dbReference>
<evidence type="ECO:0000256" key="1">
    <source>
        <dbReference type="ARBA" id="ARBA00022448"/>
    </source>
</evidence>
<proteinExistence type="predicted"/>
<dbReference type="GO" id="GO:0009055">
    <property type="term" value="F:electron transfer activity"/>
    <property type="evidence" value="ECO:0007669"/>
    <property type="project" value="InterPro"/>
</dbReference>
<accession>A0A437JXD5</accession>
<dbReference type="Proteomes" id="UP000288178">
    <property type="component" value="Unassembled WGS sequence"/>
</dbReference>
<dbReference type="Gene3D" id="1.10.760.10">
    <property type="entry name" value="Cytochrome c-like domain"/>
    <property type="match status" value="1"/>
</dbReference>
<evidence type="ECO:0000256" key="6">
    <source>
        <dbReference type="PROSITE-ProRule" id="PRU00433"/>
    </source>
</evidence>
<dbReference type="GO" id="GO:0046872">
    <property type="term" value="F:metal ion binding"/>
    <property type="evidence" value="ECO:0007669"/>
    <property type="project" value="UniProtKB-KW"/>
</dbReference>
<comment type="caution">
    <text evidence="8">The sequence shown here is derived from an EMBL/GenBank/DDBJ whole genome shotgun (WGS) entry which is preliminary data.</text>
</comment>
<dbReference type="RefSeq" id="WP_128197355.1">
    <property type="nucleotide sequence ID" value="NZ_SACT01000002.1"/>
</dbReference>
<dbReference type="PANTHER" id="PTHR33751:SF9">
    <property type="entry name" value="CYTOCHROME C4"/>
    <property type="match status" value="1"/>
</dbReference>
<dbReference type="OrthoDB" id="8526831at2"/>
<sequence length="139" mass="14912">MKTLRHRARPLWILAALCTLGAATSWWHLPESMAQTPAPMTLKPAPATPSPLTALPAPAGEAIAHTCAACHGTRGQLDDEAFMPLAGMPRTQFVRTMQDFRSGARPSTLMGHVADGFTDADLQALGSYFESLPMQEAAR</sequence>
<organism evidence="8 9">
    <name type="scientific">Rubrivivax albus</name>
    <dbReference type="NCBI Taxonomy" id="2499835"/>
    <lineage>
        <taxon>Bacteria</taxon>
        <taxon>Pseudomonadati</taxon>
        <taxon>Pseudomonadota</taxon>
        <taxon>Betaproteobacteria</taxon>
        <taxon>Burkholderiales</taxon>
        <taxon>Sphaerotilaceae</taxon>
        <taxon>Rubrivivax</taxon>
    </lineage>
</organism>
<dbReference type="SUPFAM" id="SSF46626">
    <property type="entry name" value="Cytochrome c"/>
    <property type="match status" value="1"/>
</dbReference>
<keyword evidence="4" id="KW-0249">Electron transport</keyword>